<proteinExistence type="inferred from homology"/>
<dbReference type="EMBL" id="PDTV01000005">
    <property type="protein sequence ID" value="PIE83345.1"/>
    <property type="molecule type" value="Genomic_DNA"/>
</dbReference>
<dbReference type="GO" id="GO:0008237">
    <property type="term" value="F:metallopeptidase activity"/>
    <property type="evidence" value="ECO:0007669"/>
    <property type="project" value="UniProtKB-KW"/>
</dbReference>
<keyword evidence="8" id="KW-0482">Metalloprotease</keyword>
<evidence type="ECO:0000256" key="1">
    <source>
        <dbReference type="ARBA" id="ARBA00001947"/>
    </source>
</evidence>
<gene>
    <name evidence="12" type="ORF">CSA09_02430</name>
</gene>
<dbReference type="GO" id="GO:0046872">
    <property type="term" value="F:metal ion binding"/>
    <property type="evidence" value="ECO:0007669"/>
    <property type="project" value="UniProtKB-KW"/>
</dbReference>
<dbReference type="GO" id="GO:0006508">
    <property type="term" value="P:proteolysis"/>
    <property type="evidence" value="ECO:0007669"/>
    <property type="project" value="UniProtKB-KW"/>
</dbReference>
<keyword evidence="7" id="KW-0862">Zinc</keyword>
<dbReference type="Gene3D" id="3.30.1380.10">
    <property type="match status" value="1"/>
</dbReference>
<evidence type="ECO:0000313" key="12">
    <source>
        <dbReference type="EMBL" id="PIE83345.1"/>
    </source>
</evidence>
<organism evidence="12 13">
    <name type="scientific">Candidatus Contendibacter odensensis</name>
    <dbReference type="NCBI Taxonomy" id="1400860"/>
    <lineage>
        <taxon>Bacteria</taxon>
        <taxon>Pseudomonadati</taxon>
        <taxon>Pseudomonadota</taxon>
        <taxon>Gammaproteobacteria</taxon>
        <taxon>Candidatus Competibacteraceae</taxon>
        <taxon>Candidatus Contendibacter</taxon>
    </lineage>
</organism>
<dbReference type="InterPro" id="IPR009045">
    <property type="entry name" value="Zn_M74/Hedgehog-like"/>
</dbReference>
<keyword evidence="6" id="KW-0378">Hydrolase</keyword>
<evidence type="ECO:0000256" key="11">
    <source>
        <dbReference type="ARBA" id="ARBA00093666"/>
    </source>
</evidence>
<dbReference type="NCBIfam" id="TIGR01409">
    <property type="entry name" value="TAT_signal_seq"/>
    <property type="match status" value="1"/>
</dbReference>
<dbReference type="InterPro" id="IPR010275">
    <property type="entry name" value="MepK"/>
</dbReference>
<evidence type="ECO:0000313" key="13">
    <source>
        <dbReference type="Proteomes" id="UP000229278"/>
    </source>
</evidence>
<evidence type="ECO:0000256" key="5">
    <source>
        <dbReference type="ARBA" id="ARBA00022729"/>
    </source>
</evidence>
<comment type="cofactor">
    <cofactor evidence="1">
        <name>Zn(2+)</name>
        <dbReference type="ChEBI" id="CHEBI:29105"/>
    </cofactor>
</comment>
<dbReference type="InterPro" id="IPR019546">
    <property type="entry name" value="TAT_signal_bac_arc"/>
</dbReference>
<evidence type="ECO:0000256" key="10">
    <source>
        <dbReference type="ARBA" id="ARBA00093448"/>
    </source>
</evidence>
<keyword evidence="9" id="KW-0961">Cell wall biogenesis/degradation</keyword>
<comment type="pathway">
    <text evidence="2">Cell wall biogenesis; cell wall polysaccharide biosynthesis.</text>
</comment>
<evidence type="ECO:0000256" key="2">
    <source>
        <dbReference type="ARBA" id="ARBA00004776"/>
    </source>
</evidence>
<accession>A0A2G6PFL8</accession>
<comment type="caution">
    <text evidence="12">The sequence shown here is derived from an EMBL/GenBank/DDBJ whole genome shotgun (WGS) entry which is preliminary data.</text>
</comment>
<keyword evidence="5" id="KW-0732">Signal</keyword>
<evidence type="ECO:0000256" key="4">
    <source>
        <dbReference type="ARBA" id="ARBA00022723"/>
    </source>
</evidence>
<evidence type="ECO:0000256" key="6">
    <source>
        <dbReference type="ARBA" id="ARBA00022801"/>
    </source>
</evidence>
<dbReference type="SUPFAM" id="SSF55166">
    <property type="entry name" value="Hedgehog/DD-peptidase"/>
    <property type="match status" value="1"/>
</dbReference>
<dbReference type="GO" id="GO:0071555">
    <property type="term" value="P:cell wall organization"/>
    <property type="evidence" value="ECO:0007669"/>
    <property type="project" value="UniProtKB-KW"/>
</dbReference>
<dbReference type="Pfam" id="PF05951">
    <property type="entry name" value="Peptidase_M15_2"/>
    <property type="match status" value="1"/>
</dbReference>
<evidence type="ECO:0000256" key="9">
    <source>
        <dbReference type="ARBA" id="ARBA00023316"/>
    </source>
</evidence>
<dbReference type="PANTHER" id="PTHR37425:SF1">
    <property type="entry name" value="OUTER MEMBRANE PROTEIN"/>
    <property type="match status" value="1"/>
</dbReference>
<reference evidence="12 13" key="1">
    <citation type="submission" date="2017-10" db="EMBL/GenBank/DDBJ databases">
        <title>Novel microbial diversity and functional potential in the marine mammal oral microbiome.</title>
        <authorList>
            <person name="Dudek N.K."/>
            <person name="Sun C.L."/>
            <person name="Burstein D."/>
            <person name="Kantor R.S."/>
            <person name="Aliaga Goltsman D.S."/>
            <person name="Bik E.M."/>
            <person name="Thomas B.C."/>
            <person name="Banfield J.F."/>
            <person name="Relman D.A."/>
        </authorList>
    </citation>
    <scope>NUCLEOTIDE SEQUENCE [LARGE SCALE GENOMIC DNA]</scope>
    <source>
        <strain evidence="12">DOLJORAL78_50_517</strain>
    </source>
</reference>
<evidence type="ECO:0000256" key="7">
    <source>
        <dbReference type="ARBA" id="ARBA00022833"/>
    </source>
</evidence>
<keyword evidence="3" id="KW-0645">Protease</keyword>
<dbReference type="PANTHER" id="PTHR37425">
    <property type="match status" value="1"/>
</dbReference>
<name>A0A2G6PFL8_9GAMM</name>
<sequence length="197" mass="22504">MRADKVFQPDSMSGEDRPVLERRGFLKLAMGGVSALALAPGLTQGTVFQDRRIQFYNTHTGEAVSKVYWTPRDGYVRESISEISWSLRDHHNNKVMLFDPNVLDQLYALQTQFGLSQPMHIVSAYRSPSTNRKLRARNRKVARNSFHMKAMALDIRIPNRRVSELYRAARSLGAGGVGYYPRSNFIHIDSGPIRYWS</sequence>
<evidence type="ECO:0000256" key="3">
    <source>
        <dbReference type="ARBA" id="ARBA00022670"/>
    </source>
</evidence>
<comment type="similarity">
    <text evidence="10">Belongs to the peptidase M15 family.</text>
</comment>
<dbReference type="Proteomes" id="UP000229278">
    <property type="component" value="Unassembled WGS sequence"/>
</dbReference>
<evidence type="ECO:0000256" key="8">
    <source>
        <dbReference type="ARBA" id="ARBA00023049"/>
    </source>
</evidence>
<protein>
    <recommendedName>
        <fullName evidence="11">Murein endopeptidase K</fullName>
    </recommendedName>
</protein>
<dbReference type="AlphaFoldDB" id="A0A2G6PFL8"/>
<keyword evidence="4" id="KW-0479">Metal-binding</keyword>